<feature type="compositionally biased region" description="Basic and acidic residues" evidence="4">
    <location>
        <begin position="649"/>
        <end position="658"/>
    </location>
</feature>
<evidence type="ECO:0000313" key="6">
    <source>
        <dbReference type="Proteomes" id="UP000198287"/>
    </source>
</evidence>
<keyword evidence="3" id="KW-0653">Protein transport</keyword>
<accession>A0A226EZD0</accession>
<evidence type="ECO:0000256" key="1">
    <source>
        <dbReference type="ARBA" id="ARBA00006080"/>
    </source>
</evidence>
<dbReference type="GO" id="GO:1990745">
    <property type="term" value="C:EARP complex"/>
    <property type="evidence" value="ECO:0007669"/>
    <property type="project" value="TreeGrafter"/>
</dbReference>
<dbReference type="GO" id="GO:0005829">
    <property type="term" value="C:cytosol"/>
    <property type="evidence" value="ECO:0007669"/>
    <property type="project" value="GOC"/>
</dbReference>
<feature type="region of interest" description="Disordered" evidence="4">
    <location>
        <begin position="646"/>
        <end position="676"/>
    </location>
</feature>
<keyword evidence="3" id="KW-0813">Transport</keyword>
<dbReference type="OrthoDB" id="203678at2759"/>
<evidence type="ECO:0000256" key="3">
    <source>
        <dbReference type="RuleBase" id="RU368010"/>
    </source>
</evidence>
<comment type="similarity">
    <text evidence="1 3">Belongs to the VPS51 family.</text>
</comment>
<dbReference type="AlphaFoldDB" id="A0A226EZD0"/>
<dbReference type="PANTHER" id="PTHR15954">
    <property type="entry name" value="VACUOLAR PROTEIN SORTING-ASSOCIATED PROTEIN 51 HOMOLOG"/>
    <property type="match status" value="1"/>
</dbReference>
<dbReference type="GO" id="GO:0032456">
    <property type="term" value="P:endocytic recycling"/>
    <property type="evidence" value="ECO:0007669"/>
    <property type="project" value="TreeGrafter"/>
</dbReference>
<sequence>MMSDQEPTAAAAVPGGSTSSTSLQGSSSSTNVVNGTSSSSTSVGGVGGRRLTLTKDPGNPYDINATTFNPDFFIKKIIKEYSLNKLMETESNLIRQIQDLDSDMQTLVYENYNKFIDATDTIRKMKTDFGKMEDKMGRLSTNICLIAENSACVSNNLKDKRDKVSRLSAIHDLLKKLKFLFELPNKLKQFYAEKNHEEAVTCYLSGVEFVSEFKRFPSLEAIKIDCQHIMENIRAELYQDFDDADKCSQDLIRNVTLLLSLGESPTVLGQRFLENAMPKLHQNLTALKRANNSNVSLEEFMELGCGIFVSNLSLVIASFSQVFIQTADLHENVRLESQDTLKIFAQGLMTDFLDLMEKRLLPEVESMSSQDTEQREELIKALERLYRRLISLGILVPNADFAPLGLNLIHKVAKLDSELGLQRIKSSFETAVKDSSLELRSHPGSSQEILGSILATLILQMKSSLTKLQDFCRPDLQFAQHSQFRQKMSILCVREGLVIASFKYLADFGKSLSSSGSDEYDILTWLLLAKLYLDIENGTVEYMVNSVELEFDIKRDKRTIAKWDLTNVADITASLNTTAKGLVKEFVSVQGNDLAEFIKSAILEKNLMQITKDPVGPQPEMKRVVEKLTKLEKLVDSIFPDPDVNSYLRSEKSSDSSRRSYNTTSQANKGPSRQSLWSNLDTNMTTNIQKLFSEKVEIFGPVELQKSDILMAVVKICLRALLEFVRQKTMSKFGLHQIQVDVQYFQLYLWRFVNNESYLYSLLDEILASSIHRCVNPTLLEASVVENLAEK</sequence>
<comment type="function">
    <text evidence="3">Acts as component of the GARP complex that is involved in retrograde transport from early and late endosomes to the trans-Golgi network (TGN).</text>
</comment>
<comment type="subunit">
    <text evidence="3">Component of the Golgi-associated retrograde protein (GARP) complex.</text>
</comment>
<proteinExistence type="inferred from homology"/>
<keyword evidence="3" id="KW-0445">Lipid transport</keyword>
<dbReference type="GO" id="GO:0042147">
    <property type="term" value="P:retrograde transport, endosome to Golgi"/>
    <property type="evidence" value="ECO:0007669"/>
    <property type="project" value="UniProtKB-UniRule"/>
</dbReference>
<dbReference type="GO" id="GO:0016020">
    <property type="term" value="C:membrane"/>
    <property type="evidence" value="ECO:0007669"/>
    <property type="project" value="TreeGrafter"/>
</dbReference>
<dbReference type="STRING" id="158441.A0A226EZD0"/>
<dbReference type="PANTHER" id="PTHR15954:SF4">
    <property type="entry name" value="VACUOLAR PROTEIN SORTING-ASSOCIATED PROTEIN 51 HOMOLOG"/>
    <property type="match status" value="1"/>
</dbReference>
<keyword evidence="3" id="KW-0333">Golgi apparatus</keyword>
<dbReference type="GO" id="GO:0015031">
    <property type="term" value="P:protein transport"/>
    <property type="evidence" value="ECO:0007669"/>
    <property type="project" value="UniProtKB-UniRule"/>
</dbReference>
<dbReference type="GO" id="GO:0048193">
    <property type="term" value="P:Golgi vesicle transport"/>
    <property type="evidence" value="ECO:0007669"/>
    <property type="project" value="TreeGrafter"/>
</dbReference>
<comment type="caution">
    <text evidence="5">The sequence shown here is derived from an EMBL/GenBank/DDBJ whole genome shotgun (WGS) entry which is preliminary data.</text>
</comment>
<keyword evidence="6" id="KW-1185">Reference proteome</keyword>
<protein>
    <recommendedName>
        <fullName evidence="2 3">Vacuolar protein sorting-associated protein 51 homolog</fullName>
    </recommendedName>
</protein>
<evidence type="ECO:0000256" key="2">
    <source>
        <dbReference type="ARBA" id="ARBA00016122"/>
    </source>
</evidence>
<dbReference type="GO" id="GO:0007041">
    <property type="term" value="P:lysosomal transport"/>
    <property type="evidence" value="ECO:0007669"/>
    <property type="project" value="TreeGrafter"/>
</dbReference>
<organism evidence="5 6">
    <name type="scientific">Folsomia candida</name>
    <name type="common">Springtail</name>
    <dbReference type="NCBI Taxonomy" id="158441"/>
    <lineage>
        <taxon>Eukaryota</taxon>
        <taxon>Metazoa</taxon>
        <taxon>Ecdysozoa</taxon>
        <taxon>Arthropoda</taxon>
        <taxon>Hexapoda</taxon>
        <taxon>Collembola</taxon>
        <taxon>Entomobryomorpha</taxon>
        <taxon>Isotomoidea</taxon>
        <taxon>Isotomidae</taxon>
        <taxon>Proisotominae</taxon>
        <taxon>Folsomia</taxon>
    </lineage>
</organism>
<gene>
    <name evidence="5" type="ORF">Fcan01_03815</name>
</gene>
<feature type="compositionally biased region" description="Polar residues" evidence="4">
    <location>
        <begin position="661"/>
        <end position="676"/>
    </location>
</feature>
<evidence type="ECO:0000256" key="4">
    <source>
        <dbReference type="SAM" id="MobiDB-lite"/>
    </source>
</evidence>
<name>A0A226EZD0_FOLCA</name>
<feature type="region of interest" description="Disordered" evidence="4">
    <location>
        <begin position="1"/>
        <end position="60"/>
    </location>
</feature>
<dbReference type="EMBL" id="LNIX01000001">
    <property type="protein sequence ID" value="OXA62507.1"/>
    <property type="molecule type" value="Genomic_DNA"/>
</dbReference>
<dbReference type="Pfam" id="PF08700">
    <property type="entry name" value="VPS51_Exo84_N"/>
    <property type="match status" value="1"/>
</dbReference>
<feature type="compositionally biased region" description="Low complexity" evidence="4">
    <location>
        <begin position="15"/>
        <end position="43"/>
    </location>
</feature>
<dbReference type="InterPro" id="IPR014812">
    <property type="entry name" value="Vps51"/>
</dbReference>
<dbReference type="GO" id="GO:0007030">
    <property type="term" value="P:Golgi organization"/>
    <property type="evidence" value="ECO:0007669"/>
    <property type="project" value="UniProtKB-UniRule"/>
</dbReference>
<reference evidence="5 6" key="1">
    <citation type="submission" date="2015-12" db="EMBL/GenBank/DDBJ databases">
        <title>The genome of Folsomia candida.</title>
        <authorList>
            <person name="Faddeeva A."/>
            <person name="Derks M.F."/>
            <person name="Anvar Y."/>
            <person name="Smit S."/>
            <person name="Van Straalen N."/>
            <person name="Roelofs D."/>
        </authorList>
    </citation>
    <scope>NUCLEOTIDE SEQUENCE [LARGE SCALE GENOMIC DNA]</scope>
    <source>
        <strain evidence="5 6">VU population</strain>
        <tissue evidence="5">Whole body</tissue>
    </source>
</reference>
<comment type="subcellular location">
    <subcellularLocation>
        <location evidence="3">Golgi apparatus</location>
        <location evidence="3">trans-Golgi network</location>
    </subcellularLocation>
</comment>
<dbReference type="GO" id="GO:0006869">
    <property type="term" value="P:lipid transport"/>
    <property type="evidence" value="ECO:0007669"/>
    <property type="project" value="UniProtKB-UniRule"/>
</dbReference>
<dbReference type="OMA" id="DIICERG"/>
<dbReference type="GO" id="GO:0000938">
    <property type="term" value="C:GARP complex"/>
    <property type="evidence" value="ECO:0007669"/>
    <property type="project" value="UniProtKB-UniRule"/>
</dbReference>
<evidence type="ECO:0000313" key="5">
    <source>
        <dbReference type="EMBL" id="OXA62507.1"/>
    </source>
</evidence>
<dbReference type="Proteomes" id="UP000198287">
    <property type="component" value="Unassembled WGS sequence"/>
</dbReference>